<dbReference type="Gene3D" id="2.40.50.140">
    <property type="entry name" value="Nucleic acid-binding proteins"/>
    <property type="match status" value="2"/>
</dbReference>
<dbReference type="InterPro" id="IPR017853">
    <property type="entry name" value="GH"/>
</dbReference>
<keyword evidence="1 3" id="KW-0820">tRNA-binding</keyword>
<dbReference type="InterPro" id="IPR051270">
    <property type="entry name" value="Tyrosine-tRNA_ligase_regulator"/>
</dbReference>
<dbReference type="Pfam" id="PF01588">
    <property type="entry name" value="tRNA_bind"/>
    <property type="match status" value="1"/>
</dbReference>
<name>A0A835LZK3_9MAGN</name>
<reference evidence="6 7" key="1">
    <citation type="submission" date="2020-10" db="EMBL/GenBank/DDBJ databases">
        <title>The Coptis chinensis genome and diversification of protoberbering-type alkaloids.</title>
        <authorList>
            <person name="Wang B."/>
            <person name="Shu S."/>
            <person name="Song C."/>
            <person name="Liu Y."/>
        </authorList>
    </citation>
    <scope>NUCLEOTIDE SEQUENCE [LARGE SCALE GENOMIC DNA]</scope>
    <source>
        <strain evidence="6">HL-2020</strain>
        <tissue evidence="6">Leaf</tissue>
    </source>
</reference>
<proteinExistence type="predicted"/>
<keyword evidence="7" id="KW-1185">Reference proteome</keyword>
<dbReference type="PANTHER" id="PTHR11586">
    <property type="entry name" value="TRNA-AMINOACYLATION COFACTOR ARC1 FAMILY MEMBER"/>
    <property type="match status" value="1"/>
</dbReference>
<feature type="compositionally biased region" description="Acidic residues" evidence="4">
    <location>
        <begin position="51"/>
        <end position="61"/>
    </location>
</feature>
<sequence>MMPTFNEDDEWVRNVRLDACLDEESNCSDIETDICVEPIIVNLEDLHTSDGESEGGDESFEEGDKNEREEVGGCDKEDMNSFNQPGARENGEGTDCEDENEIMFSMRFKTSGEAYDFYNEYAKFVGFSVRRGIRRFNKDVEHKGRFLCSCEGPSINLDHLGNCARSADLSEEEEIHSTSGACGLLLRRILIKGKGNLESTSVETVMKQGIRSLSVHGLYLNHKVGPRKAVFDAIFQAVGRINIIAEDLGVITEDVVQLRKAIRGTWNGCPSVCPLVQLLETRGGEWKSFREFGNLVPIGIVFCGVDLISSHLRAQTAIVPMQDILGLGSSARMNIPKNTKNTPAPEVSITTLDICVGIITDVTKHPDVDSLYVQEIDVAEETPRTVVSSLVKYIPLEEMQVELVDPPYSVPVGERVKFPGFQGEPINGYVNLNIFEKLQADLHTDMEVVACYKDAPFTTSTGVCKVLSIYSGAIRHCGFDIEFGYKGPAMPSLMVIFSMVFRTGSGGCLWFISD</sequence>
<evidence type="ECO:0000256" key="2">
    <source>
        <dbReference type="ARBA" id="ARBA00022884"/>
    </source>
</evidence>
<dbReference type="SUPFAM" id="SSF50249">
    <property type="entry name" value="Nucleic acid-binding proteins"/>
    <property type="match status" value="1"/>
</dbReference>
<protein>
    <recommendedName>
        <fullName evidence="5">tRNA-binding domain-containing protein</fullName>
    </recommendedName>
</protein>
<evidence type="ECO:0000313" key="7">
    <source>
        <dbReference type="Proteomes" id="UP000631114"/>
    </source>
</evidence>
<evidence type="ECO:0000256" key="4">
    <source>
        <dbReference type="SAM" id="MobiDB-lite"/>
    </source>
</evidence>
<dbReference type="SUPFAM" id="SSF51445">
    <property type="entry name" value="(Trans)glycosidases"/>
    <property type="match status" value="1"/>
</dbReference>
<comment type="caution">
    <text evidence="6">The sequence shown here is derived from an EMBL/GenBank/DDBJ whole genome shotgun (WGS) entry which is preliminary data.</text>
</comment>
<dbReference type="PROSITE" id="PS50886">
    <property type="entry name" value="TRBD"/>
    <property type="match status" value="1"/>
</dbReference>
<feature type="domain" description="TRNA-binding" evidence="5">
    <location>
        <begin position="348"/>
        <end position="464"/>
    </location>
</feature>
<accession>A0A835LZK3</accession>
<dbReference type="Proteomes" id="UP000631114">
    <property type="component" value="Unassembled WGS sequence"/>
</dbReference>
<evidence type="ECO:0000256" key="3">
    <source>
        <dbReference type="PROSITE-ProRule" id="PRU00209"/>
    </source>
</evidence>
<dbReference type="OrthoDB" id="685412at2759"/>
<dbReference type="AlphaFoldDB" id="A0A835LZK3"/>
<keyword evidence="2 3" id="KW-0694">RNA-binding</keyword>
<organism evidence="6 7">
    <name type="scientific">Coptis chinensis</name>
    <dbReference type="NCBI Taxonomy" id="261450"/>
    <lineage>
        <taxon>Eukaryota</taxon>
        <taxon>Viridiplantae</taxon>
        <taxon>Streptophyta</taxon>
        <taxon>Embryophyta</taxon>
        <taxon>Tracheophyta</taxon>
        <taxon>Spermatophyta</taxon>
        <taxon>Magnoliopsida</taxon>
        <taxon>Ranunculales</taxon>
        <taxon>Ranunculaceae</taxon>
        <taxon>Coptidoideae</taxon>
        <taxon>Coptis</taxon>
    </lineage>
</organism>
<dbReference type="EMBL" id="JADFTS010000005">
    <property type="protein sequence ID" value="KAF9605246.1"/>
    <property type="molecule type" value="Genomic_DNA"/>
</dbReference>
<dbReference type="InterPro" id="IPR012340">
    <property type="entry name" value="NA-bd_OB-fold"/>
</dbReference>
<feature type="region of interest" description="Disordered" evidence="4">
    <location>
        <begin position="46"/>
        <end position="96"/>
    </location>
</feature>
<evidence type="ECO:0000259" key="5">
    <source>
        <dbReference type="PROSITE" id="PS50886"/>
    </source>
</evidence>
<dbReference type="GO" id="GO:0000049">
    <property type="term" value="F:tRNA binding"/>
    <property type="evidence" value="ECO:0007669"/>
    <property type="project" value="UniProtKB-UniRule"/>
</dbReference>
<dbReference type="PANTHER" id="PTHR11586:SF33">
    <property type="entry name" value="AMINOACYL TRNA SYNTHASE COMPLEX-INTERACTING MULTIFUNCTIONAL PROTEIN 1"/>
    <property type="match status" value="1"/>
</dbReference>
<evidence type="ECO:0000313" key="6">
    <source>
        <dbReference type="EMBL" id="KAF9605246.1"/>
    </source>
</evidence>
<evidence type="ECO:0000256" key="1">
    <source>
        <dbReference type="ARBA" id="ARBA00022555"/>
    </source>
</evidence>
<gene>
    <name evidence="6" type="ORF">IFM89_015138</name>
</gene>
<feature type="compositionally biased region" description="Basic and acidic residues" evidence="4">
    <location>
        <begin position="62"/>
        <end position="79"/>
    </location>
</feature>
<dbReference type="InterPro" id="IPR002547">
    <property type="entry name" value="tRNA-bd_dom"/>
</dbReference>